<dbReference type="Proteomes" id="UP000015101">
    <property type="component" value="Unassembled WGS sequence"/>
</dbReference>
<dbReference type="CTD" id="20205799"/>
<dbReference type="OrthoDB" id="6328171at2759"/>
<dbReference type="PANTHER" id="PTHR24269">
    <property type="entry name" value="KREMEN PROTEIN"/>
    <property type="match status" value="1"/>
</dbReference>
<evidence type="ECO:0000313" key="6">
    <source>
        <dbReference type="Proteomes" id="UP000015101"/>
    </source>
</evidence>
<sequence>MKLRCNFVLILLQTNSILTKAYGQKYDYIGCFQWVRSTFYEIHYNVEDCFIYCRRSNLFSNMIGLKNGRECHCVRGVSSAVASWRCNMFCKNFSCGGVEFYSVYKIQPRQEHDIYYCHVYPDKSETAIYSRNFDNLDSLEMCAHFCLEMNMTFFRKTIFHKKCDCFQEVNYGQFFRSADESFRAELCSKNEAEICEYYFESRRDLPAIFSTRLFYEFQRGVSTFSHCKTINYEIEERCPEGCSEGWKGDSCRERDCTRNNGDCGDEMKCIESTVNGNKYVECVCPLGTVRNKWNLCEVFRENVALNQVDFLMSTFHPDDKDTPNNGIYNGYVMDDNNNQNTISVVFHNLYSIGYIRIYGRLCENEIVCCQLDKFVIKLGPSDDAKNLPETCGYGPDEAIQAGNPMTVICKDFTYRSRLVVLLQSDEKIGTGNPAIAEMEVYEVSCGVLNGRCEQRCTESKDGDAHVVSCSSWTDEQAVTNSFYGCYLKVSGDLLFKKAGLSYMQCRDACNSMSKSLAVMQAGFKCYCSSSLNIAGNTSVEDCKKGHYRSNLIFDDCDMQDDFCCKVMLTNNNGKVNTFAVLGAPTDPVAIFFTTIGASVADSPTIALILAVASSTSIFLVLVFVVLVSVIRKTLKKKKAFARSLSGRTRRNHSRTPRRTDKNLRKNQNEKVSTQMKNVVSKKLIEPLPSNPEVTLTPGAPTKSEKIILSIVNSDPSTLDERAVTKLEKKHSSSGESVSLNFFSAAYSK</sequence>
<gene>
    <name evidence="5" type="primary">20205799</name>
    <name evidence="4" type="ORF">HELRODRAFT_176349</name>
</gene>
<accession>T1FAF0</accession>
<evidence type="ECO:0000313" key="5">
    <source>
        <dbReference type="EnsemblMetazoa" id="HelroP176349"/>
    </source>
</evidence>
<dbReference type="GO" id="GO:0004888">
    <property type="term" value="F:transmembrane signaling receptor activity"/>
    <property type="evidence" value="ECO:0000318"/>
    <property type="project" value="GO_Central"/>
</dbReference>
<dbReference type="GeneID" id="20205799"/>
<feature type="transmembrane region" description="Helical" evidence="2">
    <location>
        <begin position="605"/>
        <end position="630"/>
    </location>
</feature>
<feature type="region of interest" description="Disordered" evidence="1">
    <location>
        <begin position="641"/>
        <end position="674"/>
    </location>
</feature>
<dbReference type="InterPro" id="IPR051836">
    <property type="entry name" value="Kremen_rcpt"/>
</dbReference>
<evidence type="ECO:0000313" key="4">
    <source>
        <dbReference type="EMBL" id="ESO00041.1"/>
    </source>
</evidence>
<feature type="signal peptide" evidence="3">
    <location>
        <begin position="1"/>
        <end position="23"/>
    </location>
</feature>
<protein>
    <recommendedName>
        <fullName evidence="7">WSC domain-containing protein</fullName>
    </recommendedName>
</protein>
<feature type="compositionally biased region" description="Basic and acidic residues" evidence="1">
    <location>
        <begin position="657"/>
        <end position="668"/>
    </location>
</feature>
<proteinExistence type="predicted"/>
<evidence type="ECO:0000256" key="2">
    <source>
        <dbReference type="SAM" id="Phobius"/>
    </source>
</evidence>
<dbReference type="PANTHER" id="PTHR24269:SF16">
    <property type="entry name" value="PROTEIN SLG1"/>
    <property type="match status" value="1"/>
</dbReference>
<name>T1FAF0_HELRO</name>
<dbReference type="EMBL" id="KB097026">
    <property type="protein sequence ID" value="ESO00041.1"/>
    <property type="molecule type" value="Genomic_DNA"/>
</dbReference>
<organism evidence="5 6">
    <name type="scientific">Helobdella robusta</name>
    <name type="common">Californian leech</name>
    <dbReference type="NCBI Taxonomy" id="6412"/>
    <lineage>
        <taxon>Eukaryota</taxon>
        <taxon>Metazoa</taxon>
        <taxon>Spiralia</taxon>
        <taxon>Lophotrochozoa</taxon>
        <taxon>Annelida</taxon>
        <taxon>Clitellata</taxon>
        <taxon>Hirudinea</taxon>
        <taxon>Rhynchobdellida</taxon>
        <taxon>Glossiphoniidae</taxon>
        <taxon>Helobdella</taxon>
    </lineage>
</organism>
<dbReference type="RefSeq" id="XP_009021815.1">
    <property type="nucleotide sequence ID" value="XM_009023567.1"/>
</dbReference>
<dbReference type="HOGENOM" id="CLU_021817_0_0_1"/>
<feature type="compositionally biased region" description="Basic residues" evidence="1">
    <location>
        <begin position="647"/>
        <end position="656"/>
    </location>
</feature>
<evidence type="ECO:0000256" key="1">
    <source>
        <dbReference type="SAM" id="MobiDB-lite"/>
    </source>
</evidence>
<reference evidence="6" key="1">
    <citation type="submission" date="2012-12" db="EMBL/GenBank/DDBJ databases">
        <authorList>
            <person name="Hellsten U."/>
            <person name="Grimwood J."/>
            <person name="Chapman J.A."/>
            <person name="Shapiro H."/>
            <person name="Aerts A."/>
            <person name="Otillar R.P."/>
            <person name="Terry A.Y."/>
            <person name="Boore J.L."/>
            <person name="Simakov O."/>
            <person name="Marletaz F."/>
            <person name="Cho S.-J."/>
            <person name="Edsinger-Gonzales E."/>
            <person name="Havlak P."/>
            <person name="Kuo D.-H."/>
            <person name="Larsson T."/>
            <person name="Lv J."/>
            <person name="Arendt D."/>
            <person name="Savage R."/>
            <person name="Osoegawa K."/>
            <person name="de Jong P."/>
            <person name="Lindberg D.R."/>
            <person name="Seaver E.C."/>
            <person name="Weisblat D.A."/>
            <person name="Putnam N.H."/>
            <person name="Grigoriev I.V."/>
            <person name="Rokhsar D.S."/>
        </authorList>
    </citation>
    <scope>NUCLEOTIDE SEQUENCE</scope>
</reference>
<reference evidence="5" key="3">
    <citation type="submission" date="2015-06" db="UniProtKB">
        <authorList>
            <consortium name="EnsemblMetazoa"/>
        </authorList>
    </citation>
    <scope>IDENTIFICATION</scope>
</reference>
<feature type="chain" id="PRO_5010980392" description="WSC domain-containing protein" evidence="3">
    <location>
        <begin position="24"/>
        <end position="748"/>
    </location>
</feature>
<keyword evidence="6" id="KW-1185">Reference proteome</keyword>
<keyword evidence="3" id="KW-0732">Signal</keyword>
<dbReference type="Gene3D" id="2.60.120.260">
    <property type="entry name" value="Galactose-binding domain-like"/>
    <property type="match status" value="1"/>
</dbReference>
<keyword evidence="2" id="KW-0472">Membrane</keyword>
<evidence type="ECO:0008006" key="7">
    <source>
        <dbReference type="Google" id="ProtNLM"/>
    </source>
</evidence>
<dbReference type="AlphaFoldDB" id="T1FAF0"/>
<dbReference type="EMBL" id="AMQM01005641">
    <property type="status" value="NOT_ANNOTATED_CDS"/>
    <property type="molecule type" value="Genomic_DNA"/>
</dbReference>
<reference evidence="4 6" key="2">
    <citation type="journal article" date="2013" name="Nature">
        <title>Insights into bilaterian evolution from three spiralian genomes.</title>
        <authorList>
            <person name="Simakov O."/>
            <person name="Marletaz F."/>
            <person name="Cho S.J."/>
            <person name="Edsinger-Gonzales E."/>
            <person name="Havlak P."/>
            <person name="Hellsten U."/>
            <person name="Kuo D.H."/>
            <person name="Larsson T."/>
            <person name="Lv J."/>
            <person name="Arendt D."/>
            <person name="Savage R."/>
            <person name="Osoegawa K."/>
            <person name="de Jong P."/>
            <person name="Grimwood J."/>
            <person name="Chapman J.A."/>
            <person name="Shapiro H."/>
            <person name="Aerts A."/>
            <person name="Otillar R.P."/>
            <person name="Terry A.Y."/>
            <person name="Boore J.L."/>
            <person name="Grigoriev I.V."/>
            <person name="Lindberg D.R."/>
            <person name="Seaver E.C."/>
            <person name="Weisblat D.A."/>
            <person name="Putnam N.H."/>
            <person name="Rokhsar D.S."/>
        </authorList>
    </citation>
    <scope>NUCLEOTIDE SEQUENCE</scope>
</reference>
<keyword evidence="2" id="KW-1133">Transmembrane helix</keyword>
<evidence type="ECO:0000256" key="3">
    <source>
        <dbReference type="SAM" id="SignalP"/>
    </source>
</evidence>
<dbReference type="GO" id="GO:0005886">
    <property type="term" value="C:plasma membrane"/>
    <property type="evidence" value="ECO:0000318"/>
    <property type="project" value="GO_Central"/>
</dbReference>
<dbReference type="InParanoid" id="T1FAF0"/>
<dbReference type="EnsemblMetazoa" id="HelroT176349">
    <property type="protein sequence ID" value="HelroP176349"/>
    <property type="gene ID" value="HelroG176349"/>
</dbReference>
<dbReference type="GO" id="GO:0007165">
    <property type="term" value="P:signal transduction"/>
    <property type="evidence" value="ECO:0000318"/>
    <property type="project" value="GO_Central"/>
</dbReference>
<dbReference type="KEGG" id="hro:HELRODRAFT_176349"/>
<keyword evidence="2" id="KW-0812">Transmembrane</keyword>